<sequence>MVLKRILLVDDREVDNYINTLICQDTGLVEIIDSCKNGKDAIDYLSTKGDDDNYPKPDIIFLDINMPIMNGWEFLEAYDQLDKDKQGGKVIIMLTTSLNPDDIARAKQYTSLDEFRSKPMTKEMFIDIIEKYESSLV</sequence>
<dbReference type="InterPro" id="IPR001789">
    <property type="entry name" value="Sig_transdc_resp-reg_receiver"/>
</dbReference>
<dbReference type="PANTHER" id="PTHR43228">
    <property type="entry name" value="TWO-COMPONENT RESPONSE REGULATOR"/>
    <property type="match status" value="1"/>
</dbReference>
<dbReference type="PROSITE" id="PS50110">
    <property type="entry name" value="RESPONSE_REGULATORY"/>
    <property type="match status" value="1"/>
</dbReference>
<feature type="modified residue" description="4-aspartylphosphate" evidence="1">
    <location>
        <position position="63"/>
    </location>
</feature>
<dbReference type="OrthoDB" id="1524091at2"/>
<dbReference type="AlphaFoldDB" id="A0A315Z4M4"/>
<evidence type="ECO:0000256" key="1">
    <source>
        <dbReference type="PROSITE-ProRule" id="PRU00169"/>
    </source>
</evidence>
<dbReference type="Proteomes" id="UP000245535">
    <property type="component" value="Unassembled WGS sequence"/>
</dbReference>
<dbReference type="Gene3D" id="3.40.50.2300">
    <property type="match status" value="1"/>
</dbReference>
<organism evidence="3 4">
    <name type="scientific">Sediminitomix flava</name>
    <dbReference type="NCBI Taxonomy" id="379075"/>
    <lineage>
        <taxon>Bacteria</taxon>
        <taxon>Pseudomonadati</taxon>
        <taxon>Bacteroidota</taxon>
        <taxon>Cytophagia</taxon>
        <taxon>Cytophagales</taxon>
        <taxon>Flammeovirgaceae</taxon>
        <taxon>Sediminitomix</taxon>
    </lineage>
</organism>
<dbReference type="Pfam" id="PF00072">
    <property type="entry name" value="Response_reg"/>
    <property type="match status" value="1"/>
</dbReference>
<dbReference type="GO" id="GO:0000160">
    <property type="term" value="P:phosphorelay signal transduction system"/>
    <property type="evidence" value="ECO:0007669"/>
    <property type="project" value="InterPro"/>
</dbReference>
<dbReference type="InterPro" id="IPR052048">
    <property type="entry name" value="ST_Response_Regulator"/>
</dbReference>
<comment type="caution">
    <text evidence="3">The sequence shown here is derived from an EMBL/GenBank/DDBJ whole genome shotgun (WGS) entry which is preliminary data.</text>
</comment>
<dbReference type="InterPro" id="IPR011006">
    <property type="entry name" value="CheY-like_superfamily"/>
</dbReference>
<gene>
    <name evidence="3" type="ORF">BC781_1078</name>
</gene>
<name>A0A315Z4M4_SEDFL</name>
<evidence type="ECO:0000313" key="3">
    <source>
        <dbReference type="EMBL" id="PWJ38418.1"/>
    </source>
</evidence>
<evidence type="ECO:0000313" key="4">
    <source>
        <dbReference type="Proteomes" id="UP000245535"/>
    </source>
</evidence>
<dbReference type="PANTHER" id="PTHR43228:SF1">
    <property type="entry name" value="TWO-COMPONENT RESPONSE REGULATOR ARR22"/>
    <property type="match status" value="1"/>
</dbReference>
<keyword evidence="4" id="KW-1185">Reference proteome</keyword>
<reference evidence="3 4" key="1">
    <citation type="submission" date="2018-03" db="EMBL/GenBank/DDBJ databases">
        <title>Genomic Encyclopedia of Archaeal and Bacterial Type Strains, Phase II (KMG-II): from individual species to whole genera.</title>
        <authorList>
            <person name="Goeker M."/>
        </authorList>
    </citation>
    <scope>NUCLEOTIDE SEQUENCE [LARGE SCALE GENOMIC DNA]</scope>
    <source>
        <strain evidence="3 4">DSM 28229</strain>
    </source>
</reference>
<dbReference type="EMBL" id="QGDO01000007">
    <property type="protein sequence ID" value="PWJ38418.1"/>
    <property type="molecule type" value="Genomic_DNA"/>
</dbReference>
<dbReference type="SUPFAM" id="SSF52172">
    <property type="entry name" value="CheY-like"/>
    <property type="match status" value="1"/>
</dbReference>
<dbReference type="SMART" id="SM00448">
    <property type="entry name" value="REC"/>
    <property type="match status" value="1"/>
</dbReference>
<protein>
    <submittedName>
        <fullName evidence="3">Response regulator receiver domain-containing protein</fullName>
    </submittedName>
</protein>
<keyword evidence="1" id="KW-0597">Phosphoprotein</keyword>
<proteinExistence type="predicted"/>
<feature type="domain" description="Response regulatory" evidence="2">
    <location>
        <begin position="5"/>
        <end position="133"/>
    </location>
</feature>
<evidence type="ECO:0000259" key="2">
    <source>
        <dbReference type="PROSITE" id="PS50110"/>
    </source>
</evidence>
<accession>A0A315Z4M4</accession>